<keyword evidence="1" id="KW-0732">Signal</keyword>
<feature type="signal peptide" evidence="1">
    <location>
        <begin position="1"/>
        <end position="20"/>
    </location>
</feature>
<dbReference type="EMBL" id="JADGJD010001038">
    <property type="protein sequence ID" value="KAJ3047035.1"/>
    <property type="molecule type" value="Genomic_DNA"/>
</dbReference>
<name>A0AAD5X246_9FUNG</name>
<evidence type="ECO:0000313" key="3">
    <source>
        <dbReference type="Proteomes" id="UP001212841"/>
    </source>
</evidence>
<evidence type="ECO:0000313" key="2">
    <source>
        <dbReference type="EMBL" id="KAJ3047035.1"/>
    </source>
</evidence>
<organism evidence="2 3">
    <name type="scientific">Rhizophlyctis rosea</name>
    <dbReference type="NCBI Taxonomy" id="64517"/>
    <lineage>
        <taxon>Eukaryota</taxon>
        <taxon>Fungi</taxon>
        <taxon>Fungi incertae sedis</taxon>
        <taxon>Chytridiomycota</taxon>
        <taxon>Chytridiomycota incertae sedis</taxon>
        <taxon>Chytridiomycetes</taxon>
        <taxon>Rhizophlyctidales</taxon>
        <taxon>Rhizophlyctidaceae</taxon>
        <taxon>Rhizophlyctis</taxon>
    </lineage>
</organism>
<reference evidence="2" key="1">
    <citation type="submission" date="2020-05" db="EMBL/GenBank/DDBJ databases">
        <title>Phylogenomic resolution of chytrid fungi.</title>
        <authorList>
            <person name="Stajich J.E."/>
            <person name="Amses K."/>
            <person name="Simmons R."/>
            <person name="Seto K."/>
            <person name="Myers J."/>
            <person name="Bonds A."/>
            <person name="Quandt C.A."/>
            <person name="Barry K."/>
            <person name="Liu P."/>
            <person name="Grigoriev I."/>
            <person name="Longcore J.E."/>
            <person name="James T.Y."/>
        </authorList>
    </citation>
    <scope>NUCLEOTIDE SEQUENCE</scope>
    <source>
        <strain evidence="2">JEL0318</strain>
    </source>
</reference>
<dbReference type="AlphaFoldDB" id="A0AAD5X246"/>
<dbReference type="Proteomes" id="UP001212841">
    <property type="component" value="Unassembled WGS sequence"/>
</dbReference>
<sequence>MLVKTAAAVAALALISSTEATYYYGDNLFGSDKVISNVGGKAEVRFLGYTNGTEVIEQDFNQLLQSQARGPIKVLGQNKCLHANSTTNLYFRNCTTSSDPDNYRRQTFYHHANQRISLVHPLGAAKDAYYCLVPQGWSQGLGWRTNVKLYLHPCDTAASWWQAS</sequence>
<accession>A0AAD5X246</accession>
<keyword evidence="3" id="KW-1185">Reference proteome</keyword>
<gene>
    <name evidence="2" type="ORF">HK097_000283</name>
</gene>
<proteinExistence type="predicted"/>
<comment type="caution">
    <text evidence="2">The sequence shown here is derived from an EMBL/GenBank/DDBJ whole genome shotgun (WGS) entry which is preliminary data.</text>
</comment>
<evidence type="ECO:0000256" key="1">
    <source>
        <dbReference type="SAM" id="SignalP"/>
    </source>
</evidence>
<feature type="chain" id="PRO_5042041257" evidence="1">
    <location>
        <begin position="21"/>
        <end position="164"/>
    </location>
</feature>
<protein>
    <submittedName>
        <fullName evidence="2">Uncharacterized protein</fullName>
    </submittedName>
</protein>